<keyword evidence="1" id="KW-0808">Transferase</keyword>
<accession>A0A6J6LEB8</accession>
<dbReference type="GO" id="GO:0046872">
    <property type="term" value="F:metal ion binding"/>
    <property type="evidence" value="ECO:0007669"/>
    <property type="project" value="UniProtKB-KW"/>
</dbReference>
<dbReference type="HAMAP" id="MF_01659">
    <property type="entry name" value="MenD"/>
    <property type="match status" value="1"/>
</dbReference>
<dbReference type="CDD" id="cd07037">
    <property type="entry name" value="TPP_PYR_MenD"/>
    <property type="match status" value="1"/>
</dbReference>
<evidence type="ECO:0000313" key="8">
    <source>
        <dbReference type="EMBL" id="CAB4658625.1"/>
    </source>
</evidence>
<dbReference type="InterPro" id="IPR011766">
    <property type="entry name" value="TPP_enzyme_TPP-bd"/>
</dbReference>
<keyword evidence="5" id="KW-0464">Manganese</keyword>
<dbReference type="InterPro" id="IPR012001">
    <property type="entry name" value="Thiamin_PyroP_enz_TPP-bd_dom"/>
</dbReference>
<protein>
    <submittedName>
        <fullName evidence="8">Unannotated protein</fullName>
    </submittedName>
</protein>
<dbReference type="PANTHER" id="PTHR42916:SF1">
    <property type="entry name" value="PROTEIN PHYLLO, CHLOROPLASTIC"/>
    <property type="match status" value="1"/>
</dbReference>
<dbReference type="Gene3D" id="3.40.50.1220">
    <property type="entry name" value="TPP-binding domain"/>
    <property type="match status" value="1"/>
</dbReference>
<dbReference type="PANTHER" id="PTHR42916">
    <property type="entry name" value="2-SUCCINYL-5-ENOLPYRUVYL-6-HYDROXY-3-CYCLOHEXENE-1-CARBOXYLATE SYNTHASE"/>
    <property type="match status" value="1"/>
</dbReference>
<proteinExistence type="inferred from homology"/>
<organism evidence="8">
    <name type="scientific">freshwater metagenome</name>
    <dbReference type="NCBI Taxonomy" id="449393"/>
    <lineage>
        <taxon>unclassified sequences</taxon>
        <taxon>metagenomes</taxon>
        <taxon>ecological metagenomes</taxon>
    </lineage>
</organism>
<evidence type="ECO:0000256" key="1">
    <source>
        <dbReference type="ARBA" id="ARBA00022679"/>
    </source>
</evidence>
<dbReference type="SUPFAM" id="SSF52518">
    <property type="entry name" value="Thiamin diphosphate-binding fold (THDP-binding)"/>
    <property type="match status" value="2"/>
</dbReference>
<keyword evidence="3" id="KW-0460">Magnesium</keyword>
<evidence type="ECO:0000256" key="4">
    <source>
        <dbReference type="ARBA" id="ARBA00023052"/>
    </source>
</evidence>
<dbReference type="GO" id="GO:0070204">
    <property type="term" value="F:2-succinyl-5-enolpyruvyl-6-hydroxy-3-cyclohexene-1-carboxylic-acid synthase activity"/>
    <property type="evidence" value="ECO:0007669"/>
    <property type="project" value="InterPro"/>
</dbReference>
<dbReference type="GO" id="GO:0009234">
    <property type="term" value="P:menaquinone biosynthetic process"/>
    <property type="evidence" value="ECO:0007669"/>
    <property type="project" value="InterPro"/>
</dbReference>
<dbReference type="PIRSF" id="PIRSF004983">
    <property type="entry name" value="MenD"/>
    <property type="match status" value="1"/>
</dbReference>
<dbReference type="AlphaFoldDB" id="A0A6J6LEB8"/>
<keyword evidence="4" id="KW-0786">Thiamine pyrophosphate</keyword>
<sequence>MNPSTALSRVIVDELLRCGITDVVLAPGSRSAGLAIALAAAESRGELTLHVRVDERSAGFLALGLGKLSGVPAVVVTTSGTSVANLLPAIIEADYSNVPLLALTADRPAALRGIGANQTINQVGIFGASVRVAIDMTAPEVSVSDDEWTTQNRVWRSTVARAIAATTDVMRAGPVHLNVQFAEPLVPTDNHTPEEQLVAMQQGPLAGRSDGRPWVADARLLGGMSLPIDEVFEMLFDDSTIPERGLIIVGDQADGEVTDLVDELGDALGWPIIGEPSGNVAACDTSLAHGALLLANDEFADAHVPDVVVTLGRIGLSRAVQRHIARAKFHIAVDSQPQWSDPTRTADVVVASCPLPPSEGEIGSDWLESWQRADLLAAAAIETVLAGEIASFTGMHVARACGQAVPEDGVFFVGPSWPVRHVYNFAANASGSAVTLGNRGTSGIDGCVSTAWGATVAAQRDSEAACVALLGDLTFLYDINGLRVPASEARPNLVYVVSDNNGGGIFSQLEQGAPKFADSFDRVFGTPLNADIPATVAALGIACAVVNSLDELNAALKNSLASGGVHVIVARTCLRADEAQALNTVNSAIEEALATA</sequence>
<dbReference type="Pfam" id="PF02776">
    <property type="entry name" value="TPP_enzyme_N"/>
    <property type="match status" value="1"/>
</dbReference>
<evidence type="ECO:0000256" key="5">
    <source>
        <dbReference type="ARBA" id="ARBA00023211"/>
    </source>
</evidence>
<name>A0A6J6LEB8_9ZZZZ</name>
<evidence type="ECO:0000256" key="2">
    <source>
        <dbReference type="ARBA" id="ARBA00022723"/>
    </source>
</evidence>
<dbReference type="Pfam" id="PF02775">
    <property type="entry name" value="TPP_enzyme_C"/>
    <property type="match status" value="1"/>
</dbReference>
<dbReference type="Gene3D" id="3.40.50.970">
    <property type="match status" value="2"/>
</dbReference>
<evidence type="ECO:0000256" key="3">
    <source>
        <dbReference type="ARBA" id="ARBA00022842"/>
    </source>
</evidence>
<feature type="domain" description="Thiamine pyrophosphate enzyme N-terminal TPP-binding" evidence="7">
    <location>
        <begin position="7"/>
        <end position="124"/>
    </location>
</feature>
<feature type="domain" description="Thiamine pyrophosphate enzyme TPP-binding" evidence="6">
    <location>
        <begin position="448"/>
        <end position="569"/>
    </location>
</feature>
<dbReference type="GO" id="GO:0030976">
    <property type="term" value="F:thiamine pyrophosphate binding"/>
    <property type="evidence" value="ECO:0007669"/>
    <property type="project" value="InterPro"/>
</dbReference>
<reference evidence="8" key="1">
    <citation type="submission" date="2020-05" db="EMBL/GenBank/DDBJ databases">
        <authorList>
            <person name="Chiriac C."/>
            <person name="Salcher M."/>
            <person name="Ghai R."/>
            <person name="Kavagutti S V."/>
        </authorList>
    </citation>
    <scope>NUCLEOTIDE SEQUENCE</scope>
</reference>
<gene>
    <name evidence="8" type="ORF">UFOPK2282_00394</name>
</gene>
<evidence type="ECO:0000259" key="6">
    <source>
        <dbReference type="Pfam" id="PF02775"/>
    </source>
</evidence>
<dbReference type="InterPro" id="IPR029061">
    <property type="entry name" value="THDP-binding"/>
</dbReference>
<keyword evidence="2" id="KW-0479">Metal-binding</keyword>
<dbReference type="CDD" id="cd02009">
    <property type="entry name" value="TPP_SHCHC_synthase"/>
    <property type="match status" value="1"/>
</dbReference>
<evidence type="ECO:0000259" key="7">
    <source>
        <dbReference type="Pfam" id="PF02776"/>
    </source>
</evidence>
<dbReference type="InterPro" id="IPR004433">
    <property type="entry name" value="MenaQ_synth_MenD"/>
</dbReference>
<dbReference type="EMBL" id="CAEZWR010000031">
    <property type="protein sequence ID" value="CAB4658625.1"/>
    <property type="molecule type" value="Genomic_DNA"/>
</dbReference>
<dbReference type="NCBIfam" id="TIGR00173">
    <property type="entry name" value="menD"/>
    <property type="match status" value="1"/>
</dbReference>